<dbReference type="KEGG" id="kne:92183036"/>
<dbReference type="Gene3D" id="1.25.40.20">
    <property type="entry name" value="Ankyrin repeat-containing domain"/>
    <property type="match status" value="1"/>
</dbReference>
<evidence type="ECO:0000259" key="6">
    <source>
        <dbReference type="PROSITE" id="PS51299"/>
    </source>
</evidence>
<feature type="domain" description="HTH APSES-type" evidence="6">
    <location>
        <begin position="116"/>
        <end position="224"/>
    </location>
</feature>
<dbReference type="PROSITE" id="PS50297">
    <property type="entry name" value="ANK_REP_REGION"/>
    <property type="match status" value="2"/>
</dbReference>
<protein>
    <recommendedName>
        <fullName evidence="6">HTH APSES-type domain-containing protein</fullName>
    </recommendedName>
</protein>
<dbReference type="PANTHER" id="PTHR43828:SF3">
    <property type="entry name" value="CHROMO DOMAIN-CONTAINING PROTEIN"/>
    <property type="match status" value="1"/>
</dbReference>
<dbReference type="Pfam" id="PF00023">
    <property type="entry name" value="Ank"/>
    <property type="match status" value="2"/>
</dbReference>
<dbReference type="Proteomes" id="UP001388673">
    <property type="component" value="Unassembled WGS sequence"/>
</dbReference>
<keyword evidence="1" id="KW-0677">Repeat</keyword>
<feature type="compositionally biased region" description="Polar residues" evidence="5">
    <location>
        <begin position="387"/>
        <end position="398"/>
    </location>
</feature>
<dbReference type="InterPro" id="IPR002110">
    <property type="entry name" value="Ankyrin_rpt"/>
</dbReference>
<sequence length="958" mass="102823">MEASSSTQPPATPSHSSLLPALSPSASIEQTPVPLHTLPAHLHTQPPPPQPRLGSMHPPSQGNGTQHQPQPPPPPHQMQGHLQQQHQNVFGTVMGTAPGHGPSSNTATGGPAQAKVYASVYSGIPVFEAMIRGISVMRRTSDSWVNATQILKVAGIHKSARTKILEKEILPGIHEKVQGGYGKYQGTWIPFERGIELAAQYGVTGYLAPIFDFVPSPTAIAALPVIRTGTPDRAGQKTPAASGMAGYNPGLMSVGRPTPSGNGRVISPYPGHGQPLPPPPPPQFTNNHNGDSQMMGIPPHPSAMAYPGQHQQQQQQQQMMYYSPQPQQQQMMYPGPQADNKSGIAMAMTPSLSGDGGALAPAANINGMGLPPSGQDVYIDQYGQPHPTFQASAYTNDTEMGPPPAKRTKSDEQRYVNGSGQGEDLQVQGQQDQQLGEDSDDESADDFRDAPPLPISMRLANKPLRPRPNANTGRIRSKLLSLFSTEGHVDVRALFGLAIDQPIDFDIDMVIDNQGHTALHWACALAKLSVIAQLIDLGADVHRGNYAGETPLIRSVLTTNHSEAGTFPQLLEYLAPSIRTLDHAYRTVVHHIALIAGVKGRAGSARSYMANVLEWVAREQQSASTNASTNGEPLDGASSNGGTNANGINLKILVDVQDVHGDTPLNVAARVGNRGLVNLLLDAGADKGKANKLGLKPVDFGLDIEALKVSPAETVISSLKSEVPKPERKSRDVQKNIGAIFETITDTFSNEMLAKQTKLNATEASVRHATRALADKRQQLHRAQERLGEMELLEQRAENVRRVLAKSPSQPVGEEWTGRIQLSTELQMGKLPPAAFRSVPQPSSSSLSGVKVEEIGSGGEDIPLPGRGSDGSLLALRRMMIWEDRVAALLEDKVRVMEGEGADKAIRYRRLVSLCTKVPVDKVDGMLDGLVTAIESDGQSIDLSRISNFMTRMKESRA</sequence>
<feature type="compositionally biased region" description="Low complexity" evidence="5">
    <location>
        <begin position="422"/>
        <end position="434"/>
    </location>
</feature>
<proteinExistence type="predicted"/>
<dbReference type="InterPro" id="IPR051642">
    <property type="entry name" value="SWI6-like"/>
</dbReference>
<organism evidence="7 8">
    <name type="scientific">Kwoniella newhampshirensis</name>
    <dbReference type="NCBI Taxonomy" id="1651941"/>
    <lineage>
        <taxon>Eukaryota</taxon>
        <taxon>Fungi</taxon>
        <taxon>Dikarya</taxon>
        <taxon>Basidiomycota</taxon>
        <taxon>Agaricomycotina</taxon>
        <taxon>Tremellomycetes</taxon>
        <taxon>Tremellales</taxon>
        <taxon>Cryptococcaceae</taxon>
        <taxon>Kwoniella</taxon>
    </lineage>
</organism>
<feature type="repeat" description="ANK" evidence="3">
    <location>
        <begin position="660"/>
        <end position="692"/>
    </location>
</feature>
<evidence type="ECO:0000256" key="2">
    <source>
        <dbReference type="ARBA" id="ARBA00023043"/>
    </source>
</evidence>
<dbReference type="GO" id="GO:0030907">
    <property type="term" value="C:MBF transcription complex"/>
    <property type="evidence" value="ECO:0007669"/>
    <property type="project" value="TreeGrafter"/>
</dbReference>
<evidence type="ECO:0000256" key="5">
    <source>
        <dbReference type="SAM" id="MobiDB-lite"/>
    </source>
</evidence>
<dbReference type="SMART" id="SM01252">
    <property type="entry name" value="KilA-N"/>
    <property type="match status" value="1"/>
</dbReference>
<evidence type="ECO:0000256" key="1">
    <source>
        <dbReference type="ARBA" id="ARBA00022737"/>
    </source>
</evidence>
<dbReference type="GO" id="GO:0001228">
    <property type="term" value="F:DNA-binding transcription activator activity, RNA polymerase II-specific"/>
    <property type="evidence" value="ECO:0007669"/>
    <property type="project" value="UniProtKB-ARBA"/>
</dbReference>
<dbReference type="SMART" id="SM00248">
    <property type="entry name" value="ANK"/>
    <property type="match status" value="2"/>
</dbReference>
<dbReference type="SUPFAM" id="SSF54616">
    <property type="entry name" value="DNA-binding domain of Mlu1-box binding protein MBP1"/>
    <property type="match status" value="1"/>
</dbReference>
<feature type="region of interest" description="Disordered" evidence="5">
    <location>
        <begin position="1"/>
        <end position="83"/>
    </location>
</feature>
<dbReference type="PROSITE" id="PS50088">
    <property type="entry name" value="ANK_REPEAT"/>
    <property type="match status" value="2"/>
</dbReference>
<dbReference type="GO" id="GO:0033309">
    <property type="term" value="C:SBF transcription complex"/>
    <property type="evidence" value="ECO:0007669"/>
    <property type="project" value="TreeGrafter"/>
</dbReference>
<dbReference type="PANTHER" id="PTHR43828">
    <property type="entry name" value="ASPARAGINASE"/>
    <property type="match status" value="1"/>
</dbReference>
<keyword evidence="2 3" id="KW-0040">ANK repeat</keyword>
<keyword evidence="4" id="KW-0175">Coiled coil</keyword>
<feature type="compositionally biased region" description="Acidic residues" evidence="5">
    <location>
        <begin position="435"/>
        <end position="444"/>
    </location>
</feature>
<accession>A0AAW0YSW9</accession>
<dbReference type="AlphaFoldDB" id="A0AAW0YSW9"/>
<evidence type="ECO:0000313" key="8">
    <source>
        <dbReference type="Proteomes" id="UP001388673"/>
    </source>
</evidence>
<feature type="repeat" description="ANK" evidence="3">
    <location>
        <begin position="514"/>
        <end position="546"/>
    </location>
</feature>
<dbReference type="InterPro" id="IPR036887">
    <property type="entry name" value="HTH_APSES_sf"/>
</dbReference>
<dbReference type="FunFam" id="3.10.260.10:FF:000001">
    <property type="entry name" value="APSES transcription factor (MbpA)"/>
    <property type="match status" value="1"/>
</dbReference>
<feature type="region of interest" description="Disordered" evidence="5">
    <location>
        <begin position="383"/>
        <end position="472"/>
    </location>
</feature>
<feature type="coiled-coil region" evidence="4">
    <location>
        <begin position="766"/>
        <end position="800"/>
    </location>
</feature>
<dbReference type="RefSeq" id="XP_066800641.1">
    <property type="nucleotide sequence ID" value="XM_066948868.1"/>
</dbReference>
<reference evidence="7 8" key="1">
    <citation type="journal article" date="2024" name="bioRxiv">
        <title>Comparative genomics of Cryptococcus and Kwoniella reveals pathogenesis evolution and contrasting karyotype dynamics via intercentromeric recombination or chromosome fusion.</title>
        <authorList>
            <person name="Coelho M.A."/>
            <person name="David-Palma M."/>
            <person name="Shea T."/>
            <person name="Bowers K."/>
            <person name="McGinley-Smith S."/>
            <person name="Mohammad A.W."/>
            <person name="Gnirke A."/>
            <person name="Yurkov A.M."/>
            <person name="Nowrousian M."/>
            <person name="Sun S."/>
            <person name="Cuomo C.A."/>
            <person name="Heitman J."/>
        </authorList>
    </citation>
    <scope>NUCLEOTIDE SEQUENCE [LARGE SCALE GENOMIC DNA]</scope>
    <source>
        <strain evidence="7 8">CBS 13917</strain>
    </source>
</reference>
<evidence type="ECO:0000313" key="7">
    <source>
        <dbReference type="EMBL" id="KAK8846691.1"/>
    </source>
</evidence>
<evidence type="ECO:0000256" key="4">
    <source>
        <dbReference type="SAM" id="Coils"/>
    </source>
</evidence>
<dbReference type="PROSITE" id="PS51299">
    <property type="entry name" value="HTH_APSES"/>
    <property type="match status" value="1"/>
</dbReference>
<dbReference type="Gene3D" id="3.10.260.10">
    <property type="entry name" value="Transcription regulator HTH, APSES-type DNA-binding domain"/>
    <property type="match status" value="1"/>
</dbReference>
<feature type="compositionally biased region" description="Low complexity" evidence="5">
    <location>
        <begin position="1"/>
        <end position="27"/>
    </location>
</feature>
<evidence type="ECO:0000256" key="3">
    <source>
        <dbReference type="PROSITE-ProRule" id="PRU00023"/>
    </source>
</evidence>
<dbReference type="Pfam" id="PF04383">
    <property type="entry name" value="KilA-N"/>
    <property type="match status" value="1"/>
</dbReference>
<dbReference type="SUPFAM" id="SSF48403">
    <property type="entry name" value="Ankyrin repeat"/>
    <property type="match status" value="1"/>
</dbReference>
<dbReference type="InterPro" id="IPR018004">
    <property type="entry name" value="KilA/APSES_HTH"/>
</dbReference>
<dbReference type="InterPro" id="IPR036770">
    <property type="entry name" value="Ankyrin_rpt-contain_sf"/>
</dbReference>
<gene>
    <name evidence="7" type="ORF">IAR55_005778</name>
</gene>
<dbReference type="EMBL" id="JBCAWK010000011">
    <property type="protein sequence ID" value="KAK8846691.1"/>
    <property type="molecule type" value="Genomic_DNA"/>
</dbReference>
<dbReference type="InterPro" id="IPR003163">
    <property type="entry name" value="Tscrpt_reg_HTH_APSES-type"/>
</dbReference>
<keyword evidence="8" id="KW-1185">Reference proteome</keyword>
<dbReference type="GO" id="GO:0003677">
    <property type="term" value="F:DNA binding"/>
    <property type="evidence" value="ECO:0007669"/>
    <property type="project" value="InterPro"/>
</dbReference>
<name>A0AAW0YSW9_9TREE</name>
<dbReference type="GeneID" id="92183036"/>
<comment type="caution">
    <text evidence="7">The sequence shown here is derived from an EMBL/GenBank/DDBJ whole genome shotgun (WGS) entry which is preliminary data.</text>
</comment>